<reference evidence="8 9" key="1">
    <citation type="submission" date="2014-06" db="EMBL/GenBank/DDBJ databases">
        <title>Genome sequence of the intracellular symbiont Blattabacterium cuenoti, strain STAT from the wood feeding cockroach Salganea taiwanensis taiwanensis.</title>
        <authorList>
            <person name="Kinjo Y."/>
            <person name="Ohkuma M."/>
            <person name="Tokuda G."/>
        </authorList>
    </citation>
    <scope>NUCLEOTIDE SEQUENCE [LARGE SCALE GENOMIC DNA]</scope>
    <source>
        <strain evidence="8 9">STAT</strain>
    </source>
</reference>
<evidence type="ECO:0000256" key="5">
    <source>
        <dbReference type="ARBA" id="ARBA00023274"/>
    </source>
</evidence>
<evidence type="ECO:0000313" key="9">
    <source>
        <dbReference type="Proteomes" id="UP000263619"/>
    </source>
</evidence>
<sequence length="86" mass="10328">MGYNYFFMANHLSSLKRIRQNHTRRLRNKYAYKSTKTAIKKLLIDKKNKKQYSIVISMIDKLSKKNIIHVNKASRLKKKLTKKLLF</sequence>
<dbReference type="InterPro" id="IPR036510">
    <property type="entry name" value="Ribosomal_bS20_sf"/>
</dbReference>
<keyword evidence="9" id="KW-1185">Reference proteome</keyword>
<accession>A0A224AJ50</accession>
<evidence type="ECO:0000256" key="1">
    <source>
        <dbReference type="ARBA" id="ARBA00003134"/>
    </source>
</evidence>
<keyword evidence="5 7" id="KW-0687">Ribonucleoprotein</keyword>
<evidence type="ECO:0000256" key="3">
    <source>
        <dbReference type="ARBA" id="ARBA00022884"/>
    </source>
</evidence>
<organism evidence="8 9">
    <name type="scientific">Blattabacterium cuenoti STAT</name>
    <dbReference type="NCBI Taxonomy" id="1457030"/>
    <lineage>
        <taxon>Bacteria</taxon>
        <taxon>Pseudomonadati</taxon>
        <taxon>Bacteroidota</taxon>
        <taxon>Flavobacteriia</taxon>
        <taxon>Flavobacteriales</taxon>
        <taxon>Blattabacteriaceae</taxon>
        <taxon>Blattabacterium</taxon>
    </lineage>
</organism>
<comment type="similarity">
    <text evidence="7">Belongs to the bacterial ribosomal protein bS20 family.</text>
</comment>
<dbReference type="GO" id="GO:0005840">
    <property type="term" value="C:ribosome"/>
    <property type="evidence" value="ECO:0007669"/>
    <property type="project" value="UniProtKB-KW"/>
</dbReference>
<dbReference type="Gene3D" id="1.20.58.110">
    <property type="entry name" value="Ribosomal protein S20"/>
    <property type="match status" value="1"/>
</dbReference>
<dbReference type="GO" id="GO:1990904">
    <property type="term" value="C:ribonucleoprotein complex"/>
    <property type="evidence" value="ECO:0007669"/>
    <property type="project" value="UniProtKB-KW"/>
</dbReference>
<evidence type="ECO:0000256" key="6">
    <source>
        <dbReference type="ARBA" id="ARBA00035136"/>
    </source>
</evidence>
<dbReference type="InterPro" id="IPR002583">
    <property type="entry name" value="Ribosomal_bS20"/>
</dbReference>
<comment type="function">
    <text evidence="1 7">Binds directly to 16S ribosomal RNA.</text>
</comment>
<keyword evidence="2 7" id="KW-0699">rRNA-binding</keyword>
<dbReference type="SUPFAM" id="SSF46992">
    <property type="entry name" value="Ribosomal protein S20"/>
    <property type="match status" value="1"/>
</dbReference>
<proteinExistence type="inferred from homology"/>
<keyword evidence="3 7" id="KW-0694">RNA-binding</keyword>
<dbReference type="GO" id="GO:0019843">
    <property type="term" value="F:rRNA binding"/>
    <property type="evidence" value="ECO:0007669"/>
    <property type="project" value="UniProtKB-UniRule"/>
</dbReference>
<dbReference type="Pfam" id="PF01649">
    <property type="entry name" value="Ribosomal_S20p"/>
    <property type="match status" value="1"/>
</dbReference>
<dbReference type="AlphaFoldDB" id="A0A224AJ50"/>
<dbReference type="GO" id="GO:0006412">
    <property type="term" value="P:translation"/>
    <property type="evidence" value="ECO:0007669"/>
    <property type="project" value="UniProtKB-UniRule"/>
</dbReference>
<dbReference type="EMBL" id="AP014608">
    <property type="protein sequence ID" value="BBA17171.1"/>
    <property type="molecule type" value="Genomic_DNA"/>
</dbReference>
<dbReference type="Proteomes" id="UP000263619">
    <property type="component" value="Chromosome"/>
</dbReference>
<dbReference type="NCBIfam" id="TIGR00029">
    <property type="entry name" value="S20"/>
    <property type="match status" value="1"/>
</dbReference>
<evidence type="ECO:0000256" key="7">
    <source>
        <dbReference type="HAMAP-Rule" id="MF_00500"/>
    </source>
</evidence>
<evidence type="ECO:0000313" key="8">
    <source>
        <dbReference type="EMBL" id="BBA17171.1"/>
    </source>
</evidence>
<gene>
    <name evidence="7 8" type="primary">rpsT</name>
    <name evidence="8" type="ORF">STAT_236</name>
</gene>
<name>A0A224AJ50_9FLAO</name>
<protein>
    <recommendedName>
        <fullName evidence="6 7">Small ribosomal subunit protein bS20</fullName>
    </recommendedName>
</protein>
<dbReference type="GO" id="GO:0003735">
    <property type="term" value="F:structural constituent of ribosome"/>
    <property type="evidence" value="ECO:0007669"/>
    <property type="project" value="InterPro"/>
</dbReference>
<evidence type="ECO:0000256" key="2">
    <source>
        <dbReference type="ARBA" id="ARBA00022730"/>
    </source>
</evidence>
<dbReference type="HAMAP" id="MF_00500">
    <property type="entry name" value="Ribosomal_bS20"/>
    <property type="match status" value="1"/>
</dbReference>
<evidence type="ECO:0000256" key="4">
    <source>
        <dbReference type="ARBA" id="ARBA00022980"/>
    </source>
</evidence>
<keyword evidence="4 7" id="KW-0689">Ribosomal protein</keyword>